<dbReference type="HOGENOM" id="CLU_019943_1_1_1"/>
<keyword evidence="12" id="KW-0784">Thiamine biosynthesis</keyword>
<dbReference type="PANTHER" id="PTHR20857:SF23">
    <property type="entry name" value="THIAMINE BIOSYNTHETIC BIFUNCTIONAL ENZYME"/>
    <property type="match status" value="1"/>
</dbReference>
<dbReference type="HAMAP" id="MF_00228">
    <property type="entry name" value="Thz_kinase"/>
    <property type="match status" value="1"/>
</dbReference>
<dbReference type="GO" id="GO:0005524">
    <property type="term" value="F:ATP binding"/>
    <property type="evidence" value="ECO:0007669"/>
    <property type="project" value="UniProtKB-KW"/>
</dbReference>
<dbReference type="InterPro" id="IPR029056">
    <property type="entry name" value="Ribokinase-like"/>
</dbReference>
<dbReference type="InterPro" id="IPR013785">
    <property type="entry name" value="Aldolase_TIM"/>
</dbReference>
<comment type="catalytic activity">
    <reaction evidence="13">
        <text>4-methyl-5-(2-phosphooxyethyl)-thiazole + 4-amino-2-methyl-5-(diphosphooxymethyl)pyrimidine + H(+) = thiamine phosphate + diphosphate</text>
        <dbReference type="Rhea" id="RHEA:22328"/>
        <dbReference type="ChEBI" id="CHEBI:15378"/>
        <dbReference type="ChEBI" id="CHEBI:33019"/>
        <dbReference type="ChEBI" id="CHEBI:37575"/>
        <dbReference type="ChEBI" id="CHEBI:57841"/>
        <dbReference type="ChEBI" id="CHEBI:58296"/>
        <dbReference type="EC" id="2.5.1.3"/>
    </reaction>
</comment>
<dbReference type="OrthoDB" id="4994at2759"/>
<gene>
    <name evidence="19" type="ORF">PV05_03699</name>
</gene>
<dbReference type="Pfam" id="PF02110">
    <property type="entry name" value="HK"/>
    <property type="match status" value="1"/>
</dbReference>
<comment type="similarity">
    <text evidence="17">In the N-terminal section; belongs to the thiamine-phosphate synthase family.</text>
</comment>
<proteinExistence type="inferred from homology"/>
<accession>A0A0D2C314</accession>
<keyword evidence="9 19" id="KW-0418">Kinase</keyword>
<dbReference type="NCBIfam" id="TIGR00694">
    <property type="entry name" value="thiM"/>
    <property type="match status" value="1"/>
</dbReference>
<sequence>MAPRSKSSIDWSIYLVTDSTAAILGDRDIVQVVEQAIQGGVTVVQYRDKHADTGSMIKIASQIHAITQKHQVPLLINDRLDVCQAVGAEGVHIGQDDMDCLSARKVLGPDAIIGVTASSIQEAQKAIKDGADYLGIGTTFATPTKTDTKSIIGTQGLQGILAACDTGTEKSIPCVAIGSINASNIQRVLHQSAHGSNRLNGVAAVSAIMAATDPKAAAKALCDLFKTATETYYTAVPPSKTPVMDVQGLLSQMPAIIKTHVSSSVLCHNMTNTVVQNFVANVCLATGASPIMSEIGAEAPDLAKLGGALVINMGTATAEKVNSFIAGMRAYNAVGAPVLLDPVGGGATAHRRETVKKLLASGFFSVIKGNEREIGAVMGTSTAQQRGVDSGPSALTADEKTKMVKSLAQREHCVVLMTGETDYLSDGVRTVAIRNGSSFLGKITGSGCALGAIIASYIAVHREDKFLAALTGILHYELAAESAQRREDCKGPGTFIPALLDELMAFGNLAVSDSLATSDGGLEKLAKVEFITAE</sequence>
<dbReference type="InterPro" id="IPR036206">
    <property type="entry name" value="ThiamineP_synth_sf"/>
</dbReference>
<comment type="pathway">
    <text evidence="5">Cofactor biosynthesis; thiamine diphosphate biosynthesis; thiamine phosphate from 4-amino-2-methyl-5-diphosphomethylpyrimidine and 4-methyl-5-(2-phosphoethyl)-thiazole: step 1/1.</text>
</comment>
<comment type="similarity">
    <text evidence="16">In the C-terminal section; belongs to the Thz kinase family.</text>
</comment>
<dbReference type="UniPathway" id="UPA00060">
    <property type="reaction ID" value="UER00139"/>
</dbReference>
<dbReference type="Gene3D" id="3.20.20.70">
    <property type="entry name" value="Aldolase class I"/>
    <property type="match status" value="1"/>
</dbReference>
<dbReference type="GO" id="GO:0009228">
    <property type="term" value="P:thiamine biosynthetic process"/>
    <property type="evidence" value="ECO:0007669"/>
    <property type="project" value="UniProtKB-KW"/>
</dbReference>
<comment type="pathway">
    <text evidence="4">Cofactor biosynthesis; thiamine diphosphate biosynthesis; 4-methyl-5-(2-phosphoethyl)-thiazole from 5-(2-hydroxyethyl)-4-methylthiazole: step 1/1.</text>
</comment>
<dbReference type="InterPro" id="IPR022998">
    <property type="entry name" value="ThiamineP_synth_TenI"/>
</dbReference>
<dbReference type="GO" id="GO:0000287">
    <property type="term" value="F:magnesium ion binding"/>
    <property type="evidence" value="ECO:0007669"/>
    <property type="project" value="InterPro"/>
</dbReference>
<evidence type="ECO:0000256" key="8">
    <source>
        <dbReference type="ARBA" id="ARBA00022741"/>
    </source>
</evidence>
<organism evidence="19 20">
    <name type="scientific">Exophiala xenobiotica</name>
    <dbReference type="NCBI Taxonomy" id="348802"/>
    <lineage>
        <taxon>Eukaryota</taxon>
        <taxon>Fungi</taxon>
        <taxon>Dikarya</taxon>
        <taxon>Ascomycota</taxon>
        <taxon>Pezizomycotina</taxon>
        <taxon>Eurotiomycetes</taxon>
        <taxon>Chaetothyriomycetidae</taxon>
        <taxon>Chaetothyriales</taxon>
        <taxon>Herpotrichiellaceae</taxon>
        <taxon>Exophiala</taxon>
    </lineage>
</organism>
<evidence type="ECO:0000313" key="20">
    <source>
        <dbReference type="Proteomes" id="UP000054342"/>
    </source>
</evidence>
<dbReference type="NCBIfam" id="TIGR00693">
    <property type="entry name" value="thiE"/>
    <property type="match status" value="1"/>
</dbReference>
<evidence type="ECO:0000256" key="1">
    <source>
        <dbReference type="ARBA" id="ARBA00001771"/>
    </source>
</evidence>
<dbReference type="Gene3D" id="3.40.1190.20">
    <property type="match status" value="1"/>
</dbReference>
<dbReference type="GO" id="GO:0005737">
    <property type="term" value="C:cytoplasm"/>
    <property type="evidence" value="ECO:0007669"/>
    <property type="project" value="TreeGrafter"/>
</dbReference>
<dbReference type="RefSeq" id="XP_013319820.1">
    <property type="nucleotide sequence ID" value="XM_013464366.1"/>
</dbReference>
<comment type="catalytic activity">
    <reaction evidence="14">
        <text>2-(2-carboxy-4-methylthiazol-5-yl)ethyl phosphate + 4-amino-2-methyl-5-(diphosphooxymethyl)pyrimidine + 2 H(+) = thiamine phosphate + CO2 + diphosphate</text>
        <dbReference type="Rhea" id="RHEA:47848"/>
        <dbReference type="ChEBI" id="CHEBI:15378"/>
        <dbReference type="ChEBI" id="CHEBI:16526"/>
        <dbReference type="ChEBI" id="CHEBI:33019"/>
        <dbReference type="ChEBI" id="CHEBI:37575"/>
        <dbReference type="ChEBI" id="CHEBI:57841"/>
        <dbReference type="ChEBI" id="CHEBI:62890"/>
        <dbReference type="EC" id="2.5.1.3"/>
    </reaction>
</comment>
<evidence type="ECO:0000256" key="11">
    <source>
        <dbReference type="ARBA" id="ARBA00022842"/>
    </source>
</evidence>
<dbReference type="InterPro" id="IPR000417">
    <property type="entry name" value="Hyethyz_kinase"/>
</dbReference>
<dbReference type="GO" id="GO:0004417">
    <property type="term" value="F:hydroxyethylthiazole kinase activity"/>
    <property type="evidence" value="ECO:0007669"/>
    <property type="project" value="UniProtKB-EC"/>
</dbReference>
<evidence type="ECO:0000256" key="7">
    <source>
        <dbReference type="ARBA" id="ARBA00022723"/>
    </source>
</evidence>
<dbReference type="GO" id="GO:0009229">
    <property type="term" value="P:thiamine diphosphate biosynthetic process"/>
    <property type="evidence" value="ECO:0007669"/>
    <property type="project" value="UniProtKB-UniPathway"/>
</dbReference>
<comment type="function">
    <text evidence="3">Condenses 4-methyl-5-(beta-hydroxyethyl)thiazole monophosphate (THZ-P) and 2-methyl-4-amino-5-hydroxymethyl pyrimidine pyrophosphate (HMP-PP) to form thiamine monophosphate (TMP).</text>
</comment>
<evidence type="ECO:0000256" key="13">
    <source>
        <dbReference type="ARBA" id="ARBA00047334"/>
    </source>
</evidence>
<dbReference type="NCBIfam" id="NF006830">
    <property type="entry name" value="PRK09355.1"/>
    <property type="match status" value="1"/>
</dbReference>
<comment type="catalytic activity">
    <reaction evidence="1">
        <text>5-(2-hydroxyethyl)-4-methylthiazole + ATP = 4-methyl-5-(2-phosphooxyethyl)-thiazole + ADP + H(+)</text>
        <dbReference type="Rhea" id="RHEA:24212"/>
        <dbReference type="ChEBI" id="CHEBI:15378"/>
        <dbReference type="ChEBI" id="CHEBI:17957"/>
        <dbReference type="ChEBI" id="CHEBI:30616"/>
        <dbReference type="ChEBI" id="CHEBI:58296"/>
        <dbReference type="ChEBI" id="CHEBI:456216"/>
        <dbReference type="EC" id="2.7.1.50"/>
    </reaction>
</comment>
<keyword evidence="11" id="KW-0460">Magnesium</keyword>
<evidence type="ECO:0000256" key="4">
    <source>
        <dbReference type="ARBA" id="ARBA00004868"/>
    </source>
</evidence>
<dbReference type="CDD" id="cd01170">
    <property type="entry name" value="THZ_kinase"/>
    <property type="match status" value="1"/>
</dbReference>
<dbReference type="Proteomes" id="UP000054342">
    <property type="component" value="Unassembled WGS sequence"/>
</dbReference>
<name>A0A0D2C314_9EURO</name>
<keyword evidence="6" id="KW-0808">Transferase</keyword>
<keyword evidence="20" id="KW-1185">Reference proteome</keyword>
<evidence type="ECO:0000256" key="9">
    <source>
        <dbReference type="ARBA" id="ARBA00022777"/>
    </source>
</evidence>
<dbReference type="AlphaFoldDB" id="A0A0D2C314"/>
<comment type="catalytic activity">
    <reaction evidence="15">
        <text>2-[(2R,5Z)-2-carboxy-4-methylthiazol-5(2H)-ylidene]ethyl phosphate + 4-amino-2-methyl-5-(diphosphooxymethyl)pyrimidine + 2 H(+) = thiamine phosphate + CO2 + diphosphate</text>
        <dbReference type="Rhea" id="RHEA:47844"/>
        <dbReference type="ChEBI" id="CHEBI:15378"/>
        <dbReference type="ChEBI" id="CHEBI:16526"/>
        <dbReference type="ChEBI" id="CHEBI:33019"/>
        <dbReference type="ChEBI" id="CHEBI:37575"/>
        <dbReference type="ChEBI" id="CHEBI:57841"/>
        <dbReference type="ChEBI" id="CHEBI:62899"/>
        <dbReference type="EC" id="2.5.1.3"/>
    </reaction>
</comment>
<dbReference type="STRING" id="348802.A0A0D2C314"/>
<dbReference type="CDD" id="cd00564">
    <property type="entry name" value="TMP_TenI"/>
    <property type="match status" value="1"/>
</dbReference>
<comment type="cofactor">
    <cofactor evidence="2">
        <name>Mg(2+)</name>
        <dbReference type="ChEBI" id="CHEBI:18420"/>
    </cofactor>
</comment>
<evidence type="ECO:0000256" key="6">
    <source>
        <dbReference type="ARBA" id="ARBA00022679"/>
    </source>
</evidence>
<keyword evidence="8" id="KW-0547">Nucleotide-binding</keyword>
<dbReference type="EMBL" id="KN847318">
    <property type="protein sequence ID" value="KIW59236.1"/>
    <property type="molecule type" value="Genomic_DNA"/>
</dbReference>
<dbReference type="HAMAP" id="MF_00097">
    <property type="entry name" value="TMP_synthase"/>
    <property type="match status" value="1"/>
</dbReference>
<reference evidence="19 20" key="1">
    <citation type="submission" date="2015-01" db="EMBL/GenBank/DDBJ databases">
        <title>The Genome Sequence of Exophiala xenobiotica CBS118157.</title>
        <authorList>
            <consortium name="The Broad Institute Genomics Platform"/>
            <person name="Cuomo C."/>
            <person name="de Hoog S."/>
            <person name="Gorbushina A."/>
            <person name="Stielow B."/>
            <person name="Teixiera M."/>
            <person name="Abouelleil A."/>
            <person name="Chapman S.B."/>
            <person name="Priest M."/>
            <person name="Young S.K."/>
            <person name="Wortman J."/>
            <person name="Nusbaum C."/>
            <person name="Birren B."/>
        </authorList>
    </citation>
    <scope>NUCLEOTIDE SEQUENCE [LARGE SCALE GENOMIC DNA]</scope>
    <source>
        <strain evidence="19 20">CBS 118157</strain>
    </source>
</reference>
<evidence type="ECO:0000256" key="15">
    <source>
        <dbReference type="ARBA" id="ARBA00047883"/>
    </source>
</evidence>
<evidence type="ECO:0000256" key="10">
    <source>
        <dbReference type="ARBA" id="ARBA00022840"/>
    </source>
</evidence>
<dbReference type="PRINTS" id="PR01099">
    <property type="entry name" value="HYETHTZKNASE"/>
</dbReference>
<keyword evidence="10" id="KW-0067">ATP-binding</keyword>
<feature type="domain" description="Thiamine phosphate synthase/TenI" evidence="18">
    <location>
        <begin position="13"/>
        <end position="208"/>
    </location>
</feature>
<dbReference type="SUPFAM" id="SSF51391">
    <property type="entry name" value="Thiamin phosphate synthase"/>
    <property type="match status" value="1"/>
</dbReference>
<evidence type="ECO:0000256" key="12">
    <source>
        <dbReference type="ARBA" id="ARBA00022977"/>
    </source>
</evidence>
<protein>
    <submittedName>
        <fullName evidence="19">Hydroxyethylthiazole kinase</fullName>
    </submittedName>
</protein>
<keyword evidence="7" id="KW-0479">Metal-binding</keyword>
<dbReference type="Pfam" id="PF02581">
    <property type="entry name" value="TMP-TENI"/>
    <property type="match status" value="1"/>
</dbReference>
<evidence type="ECO:0000259" key="18">
    <source>
        <dbReference type="Pfam" id="PF02581"/>
    </source>
</evidence>
<evidence type="ECO:0000256" key="2">
    <source>
        <dbReference type="ARBA" id="ARBA00001946"/>
    </source>
</evidence>
<evidence type="ECO:0000256" key="14">
    <source>
        <dbReference type="ARBA" id="ARBA00047851"/>
    </source>
</evidence>
<dbReference type="PANTHER" id="PTHR20857">
    <property type="entry name" value="THIAMINE-PHOSPHATE PYROPHOSPHORYLASE"/>
    <property type="match status" value="1"/>
</dbReference>
<evidence type="ECO:0000256" key="16">
    <source>
        <dbReference type="ARBA" id="ARBA00061146"/>
    </source>
</evidence>
<dbReference type="FunFam" id="3.20.20.70:FF:000104">
    <property type="entry name" value="Thiamine biosynthetic bifunctional enzyme"/>
    <property type="match status" value="1"/>
</dbReference>
<evidence type="ECO:0000256" key="3">
    <source>
        <dbReference type="ARBA" id="ARBA00003814"/>
    </source>
</evidence>
<evidence type="ECO:0000313" key="19">
    <source>
        <dbReference type="EMBL" id="KIW59236.1"/>
    </source>
</evidence>
<dbReference type="GO" id="GO:0004789">
    <property type="term" value="F:thiamine-phosphate diphosphorylase activity"/>
    <property type="evidence" value="ECO:0007669"/>
    <property type="project" value="UniProtKB-EC"/>
</dbReference>
<evidence type="ECO:0000256" key="17">
    <source>
        <dbReference type="ARBA" id="ARBA00061283"/>
    </source>
</evidence>
<dbReference type="SUPFAM" id="SSF53613">
    <property type="entry name" value="Ribokinase-like"/>
    <property type="match status" value="1"/>
</dbReference>
<dbReference type="InterPro" id="IPR034291">
    <property type="entry name" value="TMP_synthase"/>
</dbReference>
<dbReference type="GeneID" id="25325607"/>
<evidence type="ECO:0000256" key="5">
    <source>
        <dbReference type="ARBA" id="ARBA00005165"/>
    </source>
</evidence>